<sequence length="236" mass="25569">MLSTRSLICLFFACKVAVANSLYVEFQYGGEWVNVGDQDLNAVVYGDAYNNFGQKGGSYQSKGTGWTKGTICSNYDDGSFPSPDVTFTVTGQAQYGQDDDLHITGWDFRDLFVHTMWEGVQKITNPTGWSVCAPKLAIPSCAGMACAHSCYPTNTDPSCTELRWGHNMPSILRVNTYDDNGTLRPEFFEIRLTAIGSGGTGTSGCVTQVDELALMIGFIPGIGSTIKTAVQMVCLL</sequence>
<keyword evidence="1" id="KW-0732">Signal</keyword>
<gene>
    <name evidence="2" type="ORF">PHYPSEUDO_008747</name>
</gene>
<name>A0A8T1VGN4_9STRA</name>
<protein>
    <submittedName>
        <fullName evidence="2">Uncharacterized protein</fullName>
    </submittedName>
</protein>
<keyword evidence="3" id="KW-1185">Reference proteome</keyword>
<evidence type="ECO:0000256" key="1">
    <source>
        <dbReference type="SAM" id="SignalP"/>
    </source>
</evidence>
<comment type="caution">
    <text evidence="2">The sequence shown here is derived from an EMBL/GenBank/DDBJ whole genome shotgun (WGS) entry which is preliminary data.</text>
</comment>
<evidence type="ECO:0000313" key="3">
    <source>
        <dbReference type="Proteomes" id="UP000694044"/>
    </source>
</evidence>
<proteinExistence type="predicted"/>
<accession>A0A8T1VGN4</accession>
<dbReference type="AlphaFoldDB" id="A0A8T1VGN4"/>
<feature type="chain" id="PRO_5035888479" evidence="1">
    <location>
        <begin position="22"/>
        <end position="236"/>
    </location>
</feature>
<dbReference type="Proteomes" id="UP000694044">
    <property type="component" value="Unassembled WGS sequence"/>
</dbReference>
<evidence type="ECO:0000313" key="2">
    <source>
        <dbReference type="EMBL" id="KAG7379293.1"/>
    </source>
</evidence>
<feature type="signal peptide" evidence="1">
    <location>
        <begin position="1"/>
        <end position="21"/>
    </location>
</feature>
<reference evidence="2" key="1">
    <citation type="submission" date="2021-02" db="EMBL/GenBank/DDBJ databases">
        <authorList>
            <person name="Palmer J.M."/>
        </authorList>
    </citation>
    <scope>NUCLEOTIDE SEQUENCE</scope>
    <source>
        <strain evidence="2">SCRP734</strain>
    </source>
</reference>
<dbReference type="EMBL" id="JAGDFM010000357">
    <property type="protein sequence ID" value="KAG7379293.1"/>
    <property type="molecule type" value="Genomic_DNA"/>
</dbReference>
<organism evidence="2 3">
    <name type="scientific">Phytophthora pseudosyringae</name>
    <dbReference type="NCBI Taxonomy" id="221518"/>
    <lineage>
        <taxon>Eukaryota</taxon>
        <taxon>Sar</taxon>
        <taxon>Stramenopiles</taxon>
        <taxon>Oomycota</taxon>
        <taxon>Peronosporomycetes</taxon>
        <taxon>Peronosporales</taxon>
        <taxon>Peronosporaceae</taxon>
        <taxon>Phytophthora</taxon>
    </lineage>
</organism>
<dbReference type="OrthoDB" id="3908196at2759"/>